<keyword evidence="2" id="KW-1185">Reference proteome</keyword>
<reference evidence="1" key="1">
    <citation type="submission" date="2020-12" db="EMBL/GenBank/DDBJ databases">
        <title>Metabolic potential, ecology and presence of endohyphal bacteria is reflected in genomic diversity of Mucoromycotina.</title>
        <authorList>
            <person name="Muszewska A."/>
            <person name="Okrasinska A."/>
            <person name="Steczkiewicz K."/>
            <person name="Drgas O."/>
            <person name="Orlowska M."/>
            <person name="Perlinska-Lenart U."/>
            <person name="Aleksandrzak-Piekarczyk T."/>
            <person name="Szatraj K."/>
            <person name="Zielenkiewicz U."/>
            <person name="Pilsyk S."/>
            <person name="Malc E."/>
            <person name="Mieczkowski P."/>
            <person name="Kruszewska J.S."/>
            <person name="Biernat P."/>
            <person name="Pawlowska J."/>
        </authorList>
    </citation>
    <scope>NUCLEOTIDE SEQUENCE</scope>
    <source>
        <strain evidence="1">CBS 226.32</strain>
    </source>
</reference>
<evidence type="ECO:0000313" key="1">
    <source>
        <dbReference type="EMBL" id="KAG2203072.1"/>
    </source>
</evidence>
<evidence type="ECO:0000313" key="2">
    <source>
        <dbReference type="Proteomes" id="UP000650833"/>
    </source>
</evidence>
<dbReference type="AlphaFoldDB" id="A0A8H7R242"/>
<dbReference type="EMBL" id="JAEPRC010000240">
    <property type="protein sequence ID" value="KAG2203072.1"/>
    <property type="molecule type" value="Genomic_DNA"/>
</dbReference>
<accession>A0A8H7R242</accession>
<organism evidence="1 2">
    <name type="scientific">Mucor plumbeus</name>
    <dbReference type="NCBI Taxonomy" id="97098"/>
    <lineage>
        <taxon>Eukaryota</taxon>
        <taxon>Fungi</taxon>
        <taxon>Fungi incertae sedis</taxon>
        <taxon>Mucoromycota</taxon>
        <taxon>Mucoromycotina</taxon>
        <taxon>Mucoromycetes</taxon>
        <taxon>Mucorales</taxon>
        <taxon>Mucorineae</taxon>
        <taxon>Mucoraceae</taxon>
        <taxon>Mucor</taxon>
    </lineage>
</organism>
<sequence>MTRPIPLEVQESSKDLFSRSRSLRAIQNFFPDLSLSVLSRYRKKFFGNSKQTAPRVCNAFYWTDRPTELLPHQTEAQVQGDGSVVVFWGMITAEGPSYGSTITEGTVNSEVYAGILELSLQDTMAYYGLARKPLDSSKTTQDHILPVLLRDGSDTTGTLWILF</sequence>
<dbReference type="Proteomes" id="UP000650833">
    <property type="component" value="Unassembled WGS sequence"/>
</dbReference>
<dbReference type="Gene3D" id="3.30.420.10">
    <property type="entry name" value="Ribonuclease H-like superfamily/Ribonuclease H"/>
    <property type="match status" value="1"/>
</dbReference>
<name>A0A8H7R242_9FUNG</name>
<protein>
    <submittedName>
        <fullName evidence="1">Uncharacterized protein</fullName>
    </submittedName>
</protein>
<dbReference type="GO" id="GO:0003676">
    <property type="term" value="F:nucleic acid binding"/>
    <property type="evidence" value="ECO:0007669"/>
    <property type="project" value="InterPro"/>
</dbReference>
<dbReference type="InterPro" id="IPR036397">
    <property type="entry name" value="RNaseH_sf"/>
</dbReference>
<gene>
    <name evidence="1" type="ORF">INT46_010377</name>
</gene>
<proteinExistence type="predicted"/>
<comment type="caution">
    <text evidence="1">The sequence shown here is derived from an EMBL/GenBank/DDBJ whole genome shotgun (WGS) entry which is preliminary data.</text>
</comment>